<dbReference type="InterPro" id="IPR003838">
    <property type="entry name" value="ABC3_permease_C"/>
</dbReference>
<comment type="subcellular location">
    <subcellularLocation>
        <location evidence="1">Cell membrane</location>
        <topology evidence="1">Multi-pass membrane protein</topology>
    </subcellularLocation>
</comment>
<comment type="caution">
    <text evidence="10">The sequence shown here is derived from an EMBL/GenBank/DDBJ whole genome shotgun (WGS) entry which is preliminary data.</text>
</comment>
<dbReference type="Proteomes" id="UP001595547">
    <property type="component" value="Unassembled WGS sequence"/>
</dbReference>
<feature type="transmembrane region" description="Helical" evidence="7">
    <location>
        <begin position="277"/>
        <end position="297"/>
    </location>
</feature>
<feature type="domain" description="ABC3 transporter permease C-terminal" evidence="8">
    <location>
        <begin position="282"/>
        <end position="396"/>
    </location>
</feature>
<evidence type="ECO:0000256" key="5">
    <source>
        <dbReference type="ARBA" id="ARBA00022989"/>
    </source>
</evidence>
<feature type="domain" description="MacB-like periplasmic core" evidence="9">
    <location>
        <begin position="19"/>
        <end position="247"/>
    </location>
</feature>
<dbReference type="Pfam" id="PF12704">
    <property type="entry name" value="MacB_PCD"/>
    <property type="match status" value="1"/>
</dbReference>
<dbReference type="Pfam" id="PF02687">
    <property type="entry name" value="FtsX"/>
    <property type="match status" value="1"/>
</dbReference>
<dbReference type="PANTHER" id="PTHR30489:SF0">
    <property type="entry name" value="LIPOPROTEIN-RELEASING SYSTEM TRANSMEMBRANE PROTEIN LOLE"/>
    <property type="match status" value="1"/>
</dbReference>
<reference evidence="11" key="1">
    <citation type="journal article" date="2019" name="Int. J. Syst. Evol. Microbiol.">
        <title>The Global Catalogue of Microorganisms (GCM) 10K type strain sequencing project: providing services to taxonomists for standard genome sequencing and annotation.</title>
        <authorList>
            <consortium name="The Broad Institute Genomics Platform"/>
            <consortium name="The Broad Institute Genome Sequencing Center for Infectious Disease"/>
            <person name="Wu L."/>
            <person name="Ma J."/>
        </authorList>
    </citation>
    <scope>NUCLEOTIDE SEQUENCE [LARGE SCALE GENOMIC DNA]</scope>
    <source>
        <strain evidence="11">KCTC 52039</strain>
    </source>
</reference>
<dbReference type="InterPro" id="IPR051447">
    <property type="entry name" value="Lipoprotein-release_system"/>
</dbReference>
<keyword evidence="6 7" id="KW-0472">Membrane</keyword>
<evidence type="ECO:0000256" key="1">
    <source>
        <dbReference type="ARBA" id="ARBA00004651"/>
    </source>
</evidence>
<feature type="transmembrane region" description="Helical" evidence="7">
    <location>
        <begin position="21"/>
        <end position="48"/>
    </location>
</feature>
<feature type="transmembrane region" description="Helical" evidence="7">
    <location>
        <begin position="366"/>
        <end position="386"/>
    </location>
</feature>
<keyword evidence="4 7" id="KW-0812">Transmembrane</keyword>
<proteinExistence type="inferred from homology"/>
<gene>
    <name evidence="10" type="ORF">ACFOGH_06050</name>
</gene>
<dbReference type="PANTHER" id="PTHR30489">
    <property type="entry name" value="LIPOPROTEIN-RELEASING SYSTEM TRANSMEMBRANE PROTEIN LOLE"/>
    <property type="match status" value="1"/>
</dbReference>
<evidence type="ECO:0000259" key="8">
    <source>
        <dbReference type="Pfam" id="PF02687"/>
    </source>
</evidence>
<keyword evidence="11" id="KW-1185">Reference proteome</keyword>
<evidence type="ECO:0000256" key="2">
    <source>
        <dbReference type="ARBA" id="ARBA00005236"/>
    </source>
</evidence>
<evidence type="ECO:0000256" key="4">
    <source>
        <dbReference type="ARBA" id="ARBA00022692"/>
    </source>
</evidence>
<evidence type="ECO:0000313" key="10">
    <source>
        <dbReference type="EMBL" id="MFC3180542.1"/>
    </source>
</evidence>
<name>A0ABV7IVI8_9RHOB</name>
<protein>
    <submittedName>
        <fullName evidence="10">ABC transporter permease</fullName>
    </submittedName>
</protein>
<comment type="similarity">
    <text evidence="2">Belongs to the ABC-4 integral membrane protein family. LolC/E subfamily.</text>
</comment>
<accession>A0ABV7IVI8</accession>
<organism evidence="10 11">
    <name type="scientific">Cypionkella sinensis</name>
    <dbReference type="NCBI Taxonomy" id="1756043"/>
    <lineage>
        <taxon>Bacteria</taxon>
        <taxon>Pseudomonadati</taxon>
        <taxon>Pseudomonadota</taxon>
        <taxon>Alphaproteobacteria</taxon>
        <taxon>Rhodobacterales</taxon>
        <taxon>Paracoccaceae</taxon>
        <taxon>Cypionkella</taxon>
    </lineage>
</organism>
<evidence type="ECO:0000256" key="7">
    <source>
        <dbReference type="SAM" id="Phobius"/>
    </source>
</evidence>
<dbReference type="EMBL" id="JBHRTO010000001">
    <property type="protein sequence ID" value="MFC3180542.1"/>
    <property type="molecule type" value="Genomic_DNA"/>
</dbReference>
<dbReference type="InterPro" id="IPR025857">
    <property type="entry name" value="MacB_PCD"/>
</dbReference>
<evidence type="ECO:0000256" key="6">
    <source>
        <dbReference type="ARBA" id="ARBA00023136"/>
    </source>
</evidence>
<keyword evidence="5 7" id="KW-1133">Transmembrane helix</keyword>
<sequence>MLYALKIASRYLLSSKAQSALLVLGVALGVFIFIFMSALIGGLANYILASIAGDLSHVSIIAEVEDPALLLDQNSGHILLAQEKSALRQAFLRDAAIYVPMIAALPGVVAVSPQITGSGFITRGGQVAQVAINGVEPGKESAIVQLKSYIVAGSVGLGTGLTLIGQTLADDLDLKVGDTIRLDSAQGVSALLTVSGIYKIGQGGFDRATAYVSLDTARTLMALPQGVTRIDIKLADLMAADAAALRVSAITGLKAKSWTEQGAQVMSALAAQRQTGLLLKSFAMVSIVIGIASSLLLSTYRRKAEIGIMRAMGASRRFVVFVFVSQGALVGLVGGVMGAGLGYLVLQAFPPRDAAHPSVMPIDIHEGAFGLAILLTITIATLAAILPARSAARVDPVTAIGQ</sequence>
<feature type="transmembrane region" description="Helical" evidence="7">
    <location>
        <begin position="318"/>
        <end position="346"/>
    </location>
</feature>
<keyword evidence="3" id="KW-1003">Cell membrane</keyword>
<dbReference type="RefSeq" id="WP_380072167.1">
    <property type="nucleotide sequence ID" value="NZ_JBHRTO010000001.1"/>
</dbReference>
<evidence type="ECO:0000256" key="3">
    <source>
        <dbReference type="ARBA" id="ARBA00022475"/>
    </source>
</evidence>
<evidence type="ECO:0000259" key="9">
    <source>
        <dbReference type="Pfam" id="PF12704"/>
    </source>
</evidence>
<evidence type="ECO:0000313" key="11">
    <source>
        <dbReference type="Proteomes" id="UP001595547"/>
    </source>
</evidence>